<accession>A0A0B7J4N6</accession>
<feature type="region of interest" description="Disordered" evidence="8">
    <location>
        <begin position="1"/>
        <end position="22"/>
    </location>
</feature>
<evidence type="ECO:0000256" key="8">
    <source>
        <dbReference type="SAM" id="MobiDB-lite"/>
    </source>
</evidence>
<dbReference type="InterPro" id="IPR001209">
    <property type="entry name" value="Ribosomal_uS14"/>
</dbReference>
<dbReference type="PANTHER" id="PTHR19836:SF19">
    <property type="entry name" value="SMALL RIBOSOMAL SUBUNIT PROTEIN US14M"/>
    <property type="match status" value="1"/>
</dbReference>
<keyword evidence="3 7" id="KW-0689">Ribosomal protein</keyword>
<keyword evidence="7" id="KW-0699">rRNA-binding</keyword>
<gene>
    <name evidence="7 9" type="primary">rpsN</name>
    <name evidence="9" type="ORF">RMONA_08155</name>
</gene>
<dbReference type="GeneID" id="928139"/>
<dbReference type="GO" id="GO:0019843">
    <property type="term" value="F:rRNA binding"/>
    <property type="evidence" value="ECO:0007669"/>
    <property type="project" value="UniProtKB-UniRule"/>
</dbReference>
<dbReference type="NCBIfam" id="NF006477">
    <property type="entry name" value="PRK08881.1"/>
    <property type="match status" value="1"/>
</dbReference>
<dbReference type="Pfam" id="PF00253">
    <property type="entry name" value="Ribosomal_S14"/>
    <property type="match status" value="1"/>
</dbReference>
<evidence type="ECO:0000256" key="7">
    <source>
        <dbReference type="HAMAP-Rule" id="MF_00537"/>
    </source>
</evidence>
<dbReference type="FunFam" id="1.10.287.1480:FF:000001">
    <property type="entry name" value="30S ribosomal protein S14"/>
    <property type="match status" value="1"/>
</dbReference>
<evidence type="ECO:0000313" key="10">
    <source>
        <dbReference type="Proteomes" id="UP000018149"/>
    </source>
</evidence>
<dbReference type="RefSeq" id="WP_008580947.1">
    <property type="nucleotide sequence ID" value="NZ_LN794217.1"/>
</dbReference>
<dbReference type="GO" id="GO:0006412">
    <property type="term" value="P:translation"/>
    <property type="evidence" value="ECO:0007669"/>
    <property type="project" value="UniProtKB-UniRule"/>
</dbReference>
<dbReference type="PROSITE" id="PS00527">
    <property type="entry name" value="RIBOSOMAL_S14"/>
    <property type="match status" value="1"/>
</dbReference>
<keyword evidence="7" id="KW-0694">RNA-binding</keyword>
<dbReference type="InterPro" id="IPR023036">
    <property type="entry name" value="Ribosomal_uS14_bac/plastid"/>
</dbReference>
<comment type="similarity">
    <text evidence="2 7">Belongs to the universal ribosomal protein uS14 family.</text>
</comment>
<evidence type="ECO:0000313" key="9">
    <source>
        <dbReference type="EMBL" id="CEO17980.1"/>
    </source>
</evidence>
<keyword evidence="10" id="KW-1185">Reference proteome</keyword>
<evidence type="ECO:0000256" key="5">
    <source>
        <dbReference type="ARBA" id="ARBA00035167"/>
    </source>
</evidence>
<dbReference type="GO" id="GO:0015935">
    <property type="term" value="C:small ribosomal subunit"/>
    <property type="evidence" value="ECO:0007669"/>
    <property type="project" value="TreeGrafter"/>
</dbReference>
<proteinExistence type="inferred from homology"/>
<dbReference type="STRING" id="109232.RMONA_08155"/>
<dbReference type="GO" id="GO:0005737">
    <property type="term" value="C:cytoplasm"/>
    <property type="evidence" value="ECO:0007669"/>
    <property type="project" value="UniProtKB-ARBA"/>
</dbReference>
<dbReference type="Proteomes" id="UP000018149">
    <property type="component" value="Chromosome I"/>
</dbReference>
<dbReference type="GeneID" id="79937657"/>
<evidence type="ECO:0000256" key="6">
    <source>
        <dbReference type="ARBA" id="ARBA00047110"/>
    </source>
</evidence>
<comment type="function">
    <text evidence="1 7">Binds 16S rRNA, required for the assembly of 30S particles and may also be responsible for determining the conformation of the 16S rRNA at the A site.</text>
</comment>
<dbReference type="Gene3D" id="1.10.287.1480">
    <property type="match status" value="1"/>
</dbReference>
<dbReference type="InterPro" id="IPR018271">
    <property type="entry name" value="Ribosomal_uS14_CS"/>
</dbReference>
<reference evidence="9 10" key="1">
    <citation type="submission" date="2015-01" db="EMBL/GenBank/DDBJ databases">
        <title>Draft genome sequence of Rickettsia monacensis strain IrR/Munich.</title>
        <authorList>
            <person name="Felsheim R.F."/>
            <person name="Johnson S.L."/>
            <person name="Kurtti T.J."/>
            <person name="Munderloh U.G."/>
        </authorList>
    </citation>
    <scope>NUCLEOTIDE SEQUENCE [LARGE SCALE GENOMIC DNA]</scope>
    <source>
        <strain evidence="9 10">IrR/Munich</strain>
    </source>
</reference>
<sequence>MAKVSSIKKNESRKKKSQSLHNKRLALKSKIYDKNISLEERFSLVMSLAQLPRNSSSTRIRNRCELTGRPRGVTRKFGISRNKLRELIGRGLVPGVVKSSW</sequence>
<organism evidence="9 10">
    <name type="scientific">Rickettsia monacensis</name>
    <dbReference type="NCBI Taxonomy" id="109232"/>
    <lineage>
        <taxon>Bacteria</taxon>
        <taxon>Pseudomonadati</taxon>
        <taxon>Pseudomonadota</taxon>
        <taxon>Alphaproteobacteria</taxon>
        <taxon>Rickettsiales</taxon>
        <taxon>Rickettsiaceae</taxon>
        <taxon>Rickettsieae</taxon>
        <taxon>Rickettsia</taxon>
        <taxon>spotted fever group</taxon>
    </lineage>
</organism>
<dbReference type="HOGENOM" id="CLU_139869_0_1_5"/>
<protein>
    <recommendedName>
        <fullName evidence="5 7">Small ribosomal subunit protein uS14</fullName>
    </recommendedName>
</protein>
<feature type="compositionally biased region" description="Basic residues" evidence="8">
    <location>
        <begin position="11"/>
        <end position="22"/>
    </location>
</feature>
<dbReference type="KEGG" id="rmc:RMONA_08155"/>
<dbReference type="EMBL" id="LN794217">
    <property type="protein sequence ID" value="CEO17980.1"/>
    <property type="molecule type" value="Genomic_DNA"/>
</dbReference>
<name>A0A0B7J4N6_9RICK</name>
<dbReference type="AlphaFoldDB" id="A0A0B7J4N6"/>
<evidence type="ECO:0000256" key="4">
    <source>
        <dbReference type="ARBA" id="ARBA00023274"/>
    </source>
</evidence>
<evidence type="ECO:0000256" key="2">
    <source>
        <dbReference type="ARBA" id="ARBA00009083"/>
    </source>
</evidence>
<dbReference type="SMR" id="A0A0B7J4N6"/>
<comment type="subunit">
    <text evidence="6 7">Part of the 30S ribosomal subunit. Contacts proteins S3 and S10.</text>
</comment>
<dbReference type="SUPFAM" id="SSF57716">
    <property type="entry name" value="Glucocorticoid receptor-like (DNA-binding domain)"/>
    <property type="match status" value="1"/>
</dbReference>
<dbReference type="HAMAP" id="MF_00537">
    <property type="entry name" value="Ribosomal_uS14_1"/>
    <property type="match status" value="1"/>
</dbReference>
<keyword evidence="4 7" id="KW-0687">Ribonucleoprotein</keyword>
<evidence type="ECO:0000256" key="1">
    <source>
        <dbReference type="ARBA" id="ARBA00003686"/>
    </source>
</evidence>
<dbReference type="PANTHER" id="PTHR19836">
    <property type="entry name" value="30S RIBOSOMAL PROTEIN S14"/>
    <property type="match status" value="1"/>
</dbReference>
<evidence type="ECO:0000256" key="3">
    <source>
        <dbReference type="ARBA" id="ARBA00022980"/>
    </source>
</evidence>
<dbReference type="GO" id="GO:0003735">
    <property type="term" value="F:structural constituent of ribosome"/>
    <property type="evidence" value="ECO:0007669"/>
    <property type="project" value="InterPro"/>
</dbReference>
<reference evidence="10" key="2">
    <citation type="submission" date="2015-01" db="EMBL/GenBank/DDBJ databases">
        <authorList>
            <person name="Felsheim R."/>
        </authorList>
    </citation>
    <scope>NUCLEOTIDE SEQUENCE [LARGE SCALE GENOMIC DNA]</scope>
    <source>
        <strain evidence="10">IrR/Munich</strain>
    </source>
</reference>